<dbReference type="GO" id="GO:0005886">
    <property type="term" value="C:plasma membrane"/>
    <property type="evidence" value="ECO:0007669"/>
    <property type="project" value="UniProtKB-SubCell"/>
</dbReference>
<dbReference type="Gene3D" id="1.20.1250.20">
    <property type="entry name" value="MFS general substrate transporter like domains"/>
    <property type="match status" value="1"/>
</dbReference>
<proteinExistence type="predicted"/>
<keyword evidence="4" id="KW-0472">Membrane</keyword>
<sequence>MLVGGLLAFAVGSSAFVLVDNVAVARFGQGVAAAAFSPAAGALVARLTPDSARGRAFGRYGA</sequence>
<reference evidence="7" key="1">
    <citation type="submission" date="2016-10" db="EMBL/GenBank/DDBJ databases">
        <authorList>
            <person name="Varghese N."/>
            <person name="Submissions S."/>
        </authorList>
    </citation>
    <scope>NUCLEOTIDE SEQUENCE [LARGE SCALE GENOMIC DNA]</scope>
    <source>
        <strain evidence="7">CGMCC 4.6609</strain>
    </source>
</reference>
<dbReference type="InterPro" id="IPR036259">
    <property type="entry name" value="MFS_trans_sf"/>
</dbReference>
<dbReference type="Pfam" id="PF07690">
    <property type="entry name" value="MFS_1"/>
    <property type="match status" value="1"/>
</dbReference>
<accession>A0A1H0X197</accession>
<evidence type="ECO:0000256" key="3">
    <source>
        <dbReference type="ARBA" id="ARBA00022989"/>
    </source>
</evidence>
<evidence type="ECO:0000313" key="6">
    <source>
        <dbReference type="EMBL" id="SDP96236.1"/>
    </source>
</evidence>
<evidence type="ECO:0000313" key="7">
    <source>
        <dbReference type="Proteomes" id="UP000199691"/>
    </source>
</evidence>
<comment type="subcellular location">
    <subcellularLocation>
        <location evidence="1">Cell membrane</location>
        <topology evidence="1">Multi-pass membrane protein</topology>
    </subcellularLocation>
</comment>
<evidence type="ECO:0000259" key="5">
    <source>
        <dbReference type="PROSITE" id="PS50850"/>
    </source>
</evidence>
<dbReference type="AlphaFoldDB" id="A0A1H0X197"/>
<evidence type="ECO:0000256" key="2">
    <source>
        <dbReference type="ARBA" id="ARBA00022692"/>
    </source>
</evidence>
<evidence type="ECO:0000256" key="1">
    <source>
        <dbReference type="ARBA" id="ARBA00004651"/>
    </source>
</evidence>
<name>A0A1H0X197_9PSEU</name>
<dbReference type="InterPro" id="IPR020846">
    <property type="entry name" value="MFS_dom"/>
</dbReference>
<evidence type="ECO:0000256" key="4">
    <source>
        <dbReference type="ARBA" id="ARBA00023136"/>
    </source>
</evidence>
<dbReference type="RefSeq" id="WP_342670693.1">
    <property type="nucleotide sequence ID" value="NZ_FNIX01000027.1"/>
</dbReference>
<gene>
    <name evidence="6" type="ORF">SAMN05421507_12719</name>
</gene>
<organism evidence="6 7">
    <name type="scientific">Lentzea jiangxiensis</name>
    <dbReference type="NCBI Taxonomy" id="641025"/>
    <lineage>
        <taxon>Bacteria</taxon>
        <taxon>Bacillati</taxon>
        <taxon>Actinomycetota</taxon>
        <taxon>Actinomycetes</taxon>
        <taxon>Pseudonocardiales</taxon>
        <taxon>Pseudonocardiaceae</taxon>
        <taxon>Lentzea</taxon>
    </lineage>
</organism>
<protein>
    <submittedName>
        <fullName evidence="6">Major Facilitator Superfamily protein</fullName>
    </submittedName>
</protein>
<dbReference type="GO" id="GO:0022857">
    <property type="term" value="F:transmembrane transporter activity"/>
    <property type="evidence" value="ECO:0007669"/>
    <property type="project" value="InterPro"/>
</dbReference>
<dbReference type="STRING" id="641025.SAMN05421507_12719"/>
<dbReference type="InterPro" id="IPR011701">
    <property type="entry name" value="MFS"/>
</dbReference>
<dbReference type="PROSITE" id="PS50850">
    <property type="entry name" value="MFS"/>
    <property type="match status" value="1"/>
</dbReference>
<keyword evidence="2" id="KW-0812">Transmembrane</keyword>
<dbReference type="SUPFAM" id="SSF103473">
    <property type="entry name" value="MFS general substrate transporter"/>
    <property type="match status" value="1"/>
</dbReference>
<keyword evidence="7" id="KW-1185">Reference proteome</keyword>
<dbReference type="Proteomes" id="UP000199691">
    <property type="component" value="Unassembled WGS sequence"/>
</dbReference>
<feature type="domain" description="Major facilitator superfamily (MFS) profile" evidence="5">
    <location>
        <begin position="1"/>
        <end position="62"/>
    </location>
</feature>
<dbReference type="EMBL" id="FNIX01000027">
    <property type="protein sequence ID" value="SDP96236.1"/>
    <property type="molecule type" value="Genomic_DNA"/>
</dbReference>
<keyword evidence="3" id="KW-1133">Transmembrane helix</keyword>